<accession>A0A4C1SV07</accession>
<protein>
    <submittedName>
        <fullName evidence="2">Uncharacterized protein</fullName>
    </submittedName>
</protein>
<dbReference type="EMBL" id="BGZK01000016">
    <property type="protein sequence ID" value="GBP05048.1"/>
    <property type="molecule type" value="Genomic_DNA"/>
</dbReference>
<dbReference type="AlphaFoldDB" id="A0A4C1SV07"/>
<evidence type="ECO:0000313" key="3">
    <source>
        <dbReference type="Proteomes" id="UP000299102"/>
    </source>
</evidence>
<sequence>MKRLSLSKLLRLPFRKLLEFGASDPRVTTNFPSPSVSLFILLYKGTNVPKSTFSPTRGKKNVNTKAGLQFPSGASKFQPDKRRNVMPPSEGEAVPMY</sequence>
<comment type="caution">
    <text evidence="2">The sequence shown here is derived from an EMBL/GenBank/DDBJ whole genome shotgun (WGS) entry which is preliminary data.</text>
</comment>
<evidence type="ECO:0000256" key="1">
    <source>
        <dbReference type="SAM" id="MobiDB-lite"/>
    </source>
</evidence>
<proteinExistence type="predicted"/>
<organism evidence="2 3">
    <name type="scientific">Eumeta variegata</name>
    <name type="common">Bagworm moth</name>
    <name type="synonym">Eumeta japonica</name>
    <dbReference type="NCBI Taxonomy" id="151549"/>
    <lineage>
        <taxon>Eukaryota</taxon>
        <taxon>Metazoa</taxon>
        <taxon>Ecdysozoa</taxon>
        <taxon>Arthropoda</taxon>
        <taxon>Hexapoda</taxon>
        <taxon>Insecta</taxon>
        <taxon>Pterygota</taxon>
        <taxon>Neoptera</taxon>
        <taxon>Endopterygota</taxon>
        <taxon>Lepidoptera</taxon>
        <taxon>Glossata</taxon>
        <taxon>Ditrysia</taxon>
        <taxon>Tineoidea</taxon>
        <taxon>Psychidae</taxon>
        <taxon>Oiketicinae</taxon>
        <taxon>Eumeta</taxon>
    </lineage>
</organism>
<reference evidence="2 3" key="1">
    <citation type="journal article" date="2019" name="Commun. Biol.">
        <title>The bagworm genome reveals a unique fibroin gene that provides high tensile strength.</title>
        <authorList>
            <person name="Kono N."/>
            <person name="Nakamura H."/>
            <person name="Ohtoshi R."/>
            <person name="Tomita M."/>
            <person name="Numata K."/>
            <person name="Arakawa K."/>
        </authorList>
    </citation>
    <scope>NUCLEOTIDE SEQUENCE [LARGE SCALE GENOMIC DNA]</scope>
</reference>
<keyword evidence="3" id="KW-1185">Reference proteome</keyword>
<feature type="region of interest" description="Disordered" evidence="1">
    <location>
        <begin position="51"/>
        <end position="97"/>
    </location>
</feature>
<name>A0A4C1SV07_EUMVA</name>
<evidence type="ECO:0000313" key="2">
    <source>
        <dbReference type="EMBL" id="GBP05048.1"/>
    </source>
</evidence>
<dbReference type="Proteomes" id="UP000299102">
    <property type="component" value="Unassembled WGS sequence"/>
</dbReference>
<gene>
    <name evidence="2" type="ORF">EVAR_3393_1</name>
</gene>